<sequence length="153" mass="17249">MSESESAQLVKISEVSSVHVNKKLRLYGRVCSYDVDTSLIVLRDPNLSRRKGVWADVTLCLNSKYSAPWKREPMHIVTVVGYLEACEELDQPPLPELDQDGALLGHLEVDSRWVLRAIVLEGCDDLDVEILDETHRRMANRGPYPTLDGCLSK</sequence>
<dbReference type="Proteomes" id="UP000886501">
    <property type="component" value="Unassembled WGS sequence"/>
</dbReference>
<protein>
    <submittedName>
        <fullName evidence="1">Uncharacterized protein</fullName>
    </submittedName>
</protein>
<keyword evidence="2" id="KW-1185">Reference proteome</keyword>
<evidence type="ECO:0000313" key="1">
    <source>
        <dbReference type="EMBL" id="KAF9651390.1"/>
    </source>
</evidence>
<proteinExistence type="predicted"/>
<organism evidence="1 2">
    <name type="scientific">Thelephora ganbajun</name>
    <name type="common">Ganba fungus</name>
    <dbReference type="NCBI Taxonomy" id="370292"/>
    <lineage>
        <taxon>Eukaryota</taxon>
        <taxon>Fungi</taxon>
        <taxon>Dikarya</taxon>
        <taxon>Basidiomycota</taxon>
        <taxon>Agaricomycotina</taxon>
        <taxon>Agaricomycetes</taxon>
        <taxon>Thelephorales</taxon>
        <taxon>Thelephoraceae</taxon>
        <taxon>Thelephora</taxon>
    </lineage>
</organism>
<accession>A0ACB6ZPP9</accession>
<evidence type="ECO:0000313" key="2">
    <source>
        <dbReference type="Proteomes" id="UP000886501"/>
    </source>
</evidence>
<reference evidence="1" key="2">
    <citation type="journal article" date="2020" name="Nat. Commun.">
        <title>Large-scale genome sequencing of mycorrhizal fungi provides insights into the early evolution of symbiotic traits.</title>
        <authorList>
            <person name="Miyauchi S."/>
            <person name="Kiss E."/>
            <person name="Kuo A."/>
            <person name="Drula E."/>
            <person name="Kohler A."/>
            <person name="Sanchez-Garcia M."/>
            <person name="Morin E."/>
            <person name="Andreopoulos B."/>
            <person name="Barry K.W."/>
            <person name="Bonito G."/>
            <person name="Buee M."/>
            <person name="Carver A."/>
            <person name="Chen C."/>
            <person name="Cichocki N."/>
            <person name="Clum A."/>
            <person name="Culley D."/>
            <person name="Crous P.W."/>
            <person name="Fauchery L."/>
            <person name="Girlanda M."/>
            <person name="Hayes R.D."/>
            <person name="Keri Z."/>
            <person name="LaButti K."/>
            <person name="Lipzen A."/>
            <person name="Lombard V."/>
            <person name="Magnuson J."/>
            <person name="Maillard F."/>
            <person name="Murat C."/>
            <person name="Nolan M."/>
            <person name="Ohm R.A."/>
            <person name="Pangilinan J."/>
            <person name="Pereira M.F."/>
            <person name="Perotto S."/>
            <person name="Peter M."/>
            <person name="Pfister S."/>
            <person name="Riley R."/>
            <person name="Sitrit Y."/>
            <person name="Stielow J.B."/>
            <person name="Szollosi G."/>
            <person name="Zifcakova L."/>
            <person name="Stursova M."/>
            <person name="Spatafora J.W."/>
            <person name="Tedersoo L."/>
            <person name="Vaario L.M."/>
            <person name="Yamada A."/>
            <person name="Yan M."/>
            <person name="Wang P."/>
            <person name="Xu J."/>
            <person name="Bruns T."/>
            <person name="Baldrian P."/>
            <person name="Vilgalys R."/>
            <person name="Dunand C."/>
            <person name="Henrissat B."/>
            <person name="Grigoriev I.V."/>
            <person name="Hibbett D."/>
            <person name="Nagy L.G."/>
            <person name="Martin F.M."/>
        </authorList>
    </citation>
    <scope>NUCLEOTIDE SEQUENCE</scope>
    <source>
        <strain evidence="1">P2</strain>
    </source>
</reference>
<reference evidence="1" key="1">
    <citation type="submission" date="2019-10" db="EMBL/GenBank/DDBJ databases">
        <authorList>
            <consortium name="DOE Joint Genome Institute"/>
            <person name="Kuo A."/>
            <person name="Miyauchi S."/>
            <person name="Kiss E."/>
            <person name="Drula E."/>
            <person name="Kohler A."/>
            <person name="Sanchez-Garcia M."/>
            <person name="Andreopoulos B."/>
            <person name="Barry K.W."/>
            <person name="Bonito G."/>
            <person name="Buee M."/>
            <person name="Carver A."/>
            <person name="Chen C."/>
            <person name="Cichocki N."/>
            <person name="Clum A."/>
            <person name="Culley D."/>
            <person name="Crous P.W."/>
            <person name="Fauchery L."/>
            <person name="Girlanda M."/>
            <person name="Hayes R."/>
            <person name="Keri Z."/>
            <person name="Labutti K."/>
            <person name="Lipzen A."/>
            <person name="Lombard V."/>
            <person name="Magnuson J."/>
            <person name="Maillard F."/>
            <person name="Morin E."/>
            <person name="Murat C."/>
            <person name="Nolan M."/>
            <person name="Ohm R."/>
            <person name="Pangilinan J."/>
            <person name="Pereira M."/>
            <person name="Perotto S."/>
            <person name="Peter M."/>
            <person name="Riley R."/>
            <person name="Sitrit Y."/>
            <person name="Stielow B."/>
            <person name="Szollosi G."/>
            <person name="Zifcakova L."/>
            <person name="Stursova M."/>
            <person name="Spatafora J.W."/>
            <person name="Tedersoo L."/>
            <person name="Vaario L.-M."/>
            <person name="Yamada A."/>
            <person name="Yan M."/>
            <person name="Wang P."/>
            <person name="Xu J."/>
            <person name="Bruns T."/>
            <person name="Baldrian P."/>
            <person name="Vilgalys R."/>
            <person name="Henrissat B."/>
            <person name="Grigoriev I.V."/>
            <person name="Hibbett D."/>
            <person name="Nagy L.G."/>
            <person name="Martin F.M."/>
        </authorList>
    </citation>
    <scope>NUCLEOTIDE SEQUENCE</scope>
    <source>
        <strain evidence="1">P2</strain>
    </source>
</reference>
<dbReference type="EMBL" id="MU117976">
    <property type="protein sequence ID" value="KAF9651390.1"/>
    <property type="molecule type" value="Genomic_DNA"/>
</dbReference>
<name>A0ACB6ZPP9_THEGA</name>
<comment type="caution">
    <text evidence="1">The sequence shown here is derived from an EMBL/GenBank/DDBJ whole genome shotgun (WGS) entry which is preliminary data.</text>
</comment>
<gene>
    <name evidence="1" type="ORF">BDM02DRAFT_3184642</name>
</gene>